<evidence type="ECO:0000313" key="1">
    <source>
        <dbReference type="EMBL" id="VYS47720.1"/>
    </source>
</evidence>
<gene>
    <name evidence="1" type="ORF">AN1_LOCUS3206</name>
</gene>
<accession>A0A654EG59</accession>
<proteinExistence type="predicted"/>
<dbReference type="PANTHER" id="PTHR12121:SF68">
    <property type="entry name" value="CARBON CATABOLITE REPRESSOR PROTEIN 4 HOMOLOG 4-RELATED"/>
    <property type="match status" value="1"/>
</dbReference>
<protein>
    <submittedName>
        <fullName evidence="1">Uncharacterized protein</fullName>
    </submittedName>
</protein>
<sequence>MDHSRLTHLEPLAHSGSIWFIHGGITVSFSLSLVSHIMGDLNIEAYGYTGICFPRGEGYKRDGCAIFFKPKFAELITYNSVDYNNLAESRCVATFKILKPFNHVVIVATTHLKSGKPDEWNDVKLAQAKSLMFRLAMFKRTISAVENCSPSVILADNIPIVWPLGGEEEDTGFGLCSAYGFTKGEPKLTKYVP</sequence>
<dbReference type="ExpressionAtlas" id="A0A654EG59">
    <property type="expression patterns" value="baseline and differential"/>
</dbReference>
<dbReference type="InterPro" id="IPR036691">
    <property type="entry name" value="Endo/exonu/phosph_ase_sf"/>
</dbReference>
<dbReference type="SUPFAM" id="SSF56219">
    <property type="entry name" value="DNase I-like"/>
    <property type="match status" value="1"/>
</dbReference>
<evidence type="ECO:0000313" key="2">
    <source>
        <dbReference type="Proteomes" id="UP000426265"/>
    </source>
</evidence>
<organism evidence="1 2">
    <name type="scientific">Arabidopsis thaliana</name>
    <name type="common">Mouse-ear cress</name>
    <dbReference type="NCBI Taxonomy" id="3702"/>
    <lineage>
        <taxon>Eukaryota</taxon>
        <taxon>Viridiplantae</taxon>
        <taxon>Streptophyta</taxon>
        <taxon>Embryophyta</taxon>
        <taxon>Tracheophyta</taxon>
        <taxon>Spermatophyta</taxon>
        <taxon>Magnoliopsida</taxon>
        <taxon>eudicotyledons</taxon>
        <taxon>Gunneridae</taxon>
        <taxon>Pentapetalae</taxon>
        <taxon>rosids</taxon>
        <taxon>malvids</taxon>
        <taxon>Brassicales</taxon>
        <taxon>Brassicaceae</taxon>
        <taxon>Camelineae</taxon>
        <taxon>Arabidopsis</taxon>
    </lineage>
</organism>
<dbReference type="Gene3D" id="3.60.10.10">
    <property type="entry name" value="Endonuclease/exonuclease/phosphatase"/>
    <property type="match status" value="1"/>
</dbReference>
<dbReference type="EMBL" id="CACRSJ010000104">
    <property type="protein sequence ID" value="VYS47720.1"/>
    <property type="molecule type" value="Genomic_DNA"/>
</dbReference>
<dbReference type="Proteomes" id="UP000426265">
    <property type="component" value="Unassembled WGS sequence"/>
</dbReference>
<reference evidence="1 2" key="1">
    <citation type="submission" date="2019-11" db="EMBL/GenBank/DDBJ databases">
        <authorList>
            <person name="Jiao W.-B."/>
            <person name="Schneeberger K."/>
        </authorList>
    </citation>
    <scope>NUCLEOTIDE SEQUENCE [LARGE SCALE GENOMIC DNA]</scope>
    <source>
        <strain evidence="2">cv. An-1</strain>
    </source>
</reference>
<dbReference type="PANTHER" id="PTHR12121">
    <property type="entry name" value="CARBON CATABOLITE REPRESSOR PROTEIN 4"/>
    <property type="match status" value="1"/>
</dbReference>
<dbReference type="AlphaFoldDB" id="A0A654EG59"/>
<dbReference type="InterPro" id="IPR050410">
    <property type="entry name" value="CCR4/nocturin_mRNA_transcr"/>
</dbReference>
<name>A0A654EG59_ARATH</name>